<evidence type="ECO:0008006" key="3">
    <source>
        <dbReference type="Google" id="ProtNLM"/>
    </source>
</evidence>
<dbReference type="EMBL" id="PVTH01000001">
    <property type="protein sequence ID" value="PRY55390.1"/>
    <property type="molecule type" value="Genomic_DNA"/>
</dbReference>
<organism evidence="1 2">
    <name type="scientific">Arcticibacter pallidicorallinus</name>
    <dbReference type="NCBI Taxonomy" id="1259464"/>
    <lineage>
        <taxon>Bacteria</taxon>
        <taxon>Pseudomonadati</taxon>
        <taxon>Bacteroidota</taxon>
        <taxon>Sphingobacteriia</taxon>
        <taxon>Sphingobacteriales</taxon>
        <taxon>Sphingobacteriaceae</taxon>
        <taxon>Arcticibacter</taxon>
    </lineage>
</organism>
<evidence type="ECO:0000313" key="2">
    <source>
        <dbReference type="Proteomes" id="UP000238034"/>
    </source>
</evidence>
<proteinExistence type="predicted"/>
<sequence length="282" mass="31611">MIAVVYSGSRNADWKLAEKGRIVCDVKTAGINPFFNDEKAISAILAKNHQLISYADDIKRIYFFGAGASSRERQQVVASSFSKFFSKAKISINHDLKASALATCGDQPGIVGILGSGSNVAYFDGKKIKENNFGMGYILADEGSSNWLGRNLLRDYFTGTMPKEFESIFVLRYNPDRKQILDKIYRQTSPVLFLSSYTDFLIEHFDQPYVKQLVQKGLSLYFKTYVLPITEKHPGVPLHFTGPVADGFQSTLSQIAGDHNLNISSVIKRPIYNILNYYTNKN</sequence>
<dbReference type="Proteomes" id="UP000238034">
    <property type="component" value="Unassembled WGS sequence"/>
</dbReference>
<dbReference type="RefSeq" id="WP_106290762.1">
    <property type="nucleotide sequence ID" value="NZ_PVTH01000001.1"/>
</dbReference>
<reference evidence="1 2" key="1">
    <citation type="submission" date="2018-03" db="EMBL/GenBank/DDBJ databases">
        <title>Genomic Encyclopedia of Type Strains, Phase III (KMG-III): the genomes of soil and plant-associated and newly described type strains.</title>
        <authorList>
            <person name="Whitman W."/>
        </authorList>
    </citation>
    <scope>NUCLEOTIDE SEQUENCE [LARGE SCALE GENOMIC DNA]</scope>
    <source>
        <strain evidence="1 2">CGMCC 1.9313</strain>
    </source>
</reference>
<dbReference type="SUPFAM" id="SSF53067">
    <property type="entry name" value="Actin-like ATPase domain"/>
    <property type="match status" value="2"/>
</dbReference>
<name>A0A2T0UBS4_9SPHI</name>
<dbReference type="CDD" id="cd24079">
    <property type="entry name" value="ASKHA_NBD_PG1100-like"/>
    <property type="match status" value="1"/>
</dbReference>
<accession>A0A2T0UBS4</accession>
<dbReference type="AlphaFoldDB" id="A0A2T0UBS4"/>
<comment type="caution">
    <text evidence="1">The sequence shown here is derived from an EMBL/GenBank/DDBJ whole genome shotgun (WGS) entry which is preliminary data.</text>
</comment>
<gene>
    <name evidence="1" type="ORF">B0I27_101359</name>
</gene>
<dbReference type="Gene3D" id="1.10.720.160">
    <property type="match status" value="1"/>
</dbReference>
<keyword evidence="2" id="KW-1185">Reference proteome</keyword>
<evidence type="ECO:0000313" key="1">
    <source>
        <dbReference type="EMBL" id="PRY55390.1"/>
    </source>
</evidence>
<dbReference type="OrthoDB" id="871343at2"/>
<protein>
    <recommendedName>
        <fullName evidence="3">N-acetylglucosamine kinase-like BadF-type ATPase</fullName>
    </recommendedName>
</protein>
<dbReference type="Gene3D" id="3.30.420.40">
    <property type="match status" value="2"/>
</dbReference>
<dbReference type="InterPro" id="IPR043129">
    <property type="entry name" value="ATPase_NBD"/>
</dbReference>